<dbReference type="FunFam" id="1.10.3560.10:FF:000001">
    <property type="entry name" value="Protein PBDC1 homolog"/>
    <property type="match status" value="1"/>
</dbReference>
<dbReference type="FunCoup" id="A0A5J5ESK7">
    <property type="interactions" value="685"/>
</dbReference>
<dbReference type="OrthoDB" id="10248897at2759"/>
<evidence type="ECO:0000313" key="6">
    <source>
        <dbReference type="EMBL" id="KAA8901931.1"/>
    </source>
</evidence>
<dbReference type="InParanoid" id="A0A5J5ESK7"/>
<keyword evidence="2" id="KW-0963">Cytoplasm</keyword>
<dbReference type="InterPro" id="IPR021148">
    <property type="entry name" value="Polysacc_synth_dom"/>
</dbReference>
<protein>
    <recommendedName>
        <fullName evidence="4">Protein PBDC1 homolog</fullName>
    </recommendedName>
</protein>
<reference evidence="6 7" key="1">
    <citation type="submission" date="2019-09" db="EMBL/GenBank/DDBJ databases">
        <title>Draft genome of the ectomycorrhizal ascomycete Sphaerosporella brunnea.</title>
        <authorList>
            <consortium name="DOE Joint Genome Institute"/>
            <person name="Benucci G.M."/>
            <person name="Marozzi G."/>
            <person name="Antonielli L."/>
            <person name="Sanchez S."/>
            <person name="Marco P."/>
            <person name="Wang X."/>
            <person name="Falini L.B."/>
            <person name="Barry K."/>
            <person name="Haridas S."/>
            <person name="Lipzen A."/>
            <person name="Labutti K."/>
            <person name="Grigoriev I.V."/>
            <person name="Murat C."/>
            <person name="Martin F."/>
            <person name="Albertini E."/>
            <person name="Donnini D."/>
            <person name="Bonito G."/>
        </authorList>
    </citation>
    <scope>NUCLEOTIDE SEQUENCE [LARGE SCALE GENOMIC DNA]</scope>
    <source>
        <strain evidence="6 7">Sb_GMNB300</strain>
    </source>
</reference>
<feature type="domain" description="Polysaccharide biosynthesis" evidence="5">
    <location>
        <begin position="22"/>
        <end position="148"/>
    </location>
</feature>
<dbReference type="Gene3D" id="1.10.3560.10">
    <property type="entry name" value="yst0336 like domain"/>
    <property type="match status" value="1"/>
</dbReference>
<evidence type="ECO:0000256" key="4">
    <source>
        <dbReference type="ARBA" id="ARBA00069779"/>
    </source>
</evidence>
<comment type="similarity">
    <text evidence="3">Belongs to the PBDC1 family.</text>
</comment>
<evidence type="ECO:0000256" key="2">
    <source>
        <dbReference type="ARBA" id="ARBA00022490"/>
    </source>
</evidence>
<proteinExistence type="inferred from homology"/>
<organism evidence="6 7">
    <name type="scientific">Sphaerosporella brunnea</name>
    <dbReference type="NCBI Taxonomy" id="1250544"/>
    <lineage>
        <taxon>Eukaryota</taxon>
        <taxon>Fungi</taxon>
        <taxon>Dikarya</taxon>
        <taxon>Ascomycota</taxon>
        <taxon>Pezizomycotina</taxon>
        <taxon>Pezizomycetes</taxon>
        <taxon>Pezizales</taxon>
        <taxon>Pyronemataceae</taxon>
        <taxon>Sphaerosporella</taxon>
    </lineage>
</organism>
<evidence type="ECO:0000256" key="1">
    <source>
        <dbReference type="ARBA" id="ARBA00004496"/>
    </source>
</evidence>
<sequence length="170" mass="20416">MSVQRQVPKTFKAEEAENLEDIEKQFAVKAVIHAQTYWNILQRRPGSQLRLTKLDDEILDHLYQVFPDFDPAKELNEDEMKSKEGKEKWRNFMMKYEKTVDDYNFGTLLRRDAKAEYEEHTTMFAPRMQFYAVEIARNRKGLNDWIYEEAEKQEQQENKVNKEQEVKGEN</sequence>
<evidence type="ECO:0000313" key="7">
    <source>
        <dbReference type="Proteomes" id="UP000326924"/>
    </source>
</evidence>
<dbReference type="InterPro" id="IPR023139">
    <property type="entry name" value="PBDC1-like_dom_sf"/>
</dbReference>
<dbReference type="EMBL" id="VXIS01000139">
    <property type="protein sequence ID" value="KAA8901931.1"/>
    <property type="molecule type" value="Genomic_DNA"/>
</dbReference>
<comment type="subcellular location">
    <subcellularLocation>
        <location evidence="1">Cytoplasm</location>
    </subcellularLocation>
</comment>
<dbReference type="PANTHER" id="PTHR13410">
    <property type="entry name" value="PROTEIN PBDC1"/>
    <property type="match status" value="1"/>
</dbReference>
<evidence type="ECO:0000259" key="5">
    <source>
        <dbReference type="Pfam" id="PF04669"/>
    </source>
</evidence>
<dbReference type="GO" id="GO:0005737">
    <property type="term" value="C:cytoplasm"/>
    <property type="evidence" value="ECO:0007669"/>
    <property type="project" value="UniProtKB-SubCell"/>
</dbReference>
<dbReference type="InterPro" id="IPR008476">
    <property type="entry name" value="PBDC1_metazoa/fungi"/>
</dbReference>
<name>A0A5J5ESK7_9PEZI</name>
<dbReference type="Pfam" id="PF04669">
    <property type="entry name" value="PBDC1"/>
    <property type="match status" value="1"/>
</dbReference>
<dbReference type="Proteomes" id="UP000326924">
    <property type="component" value="Unassembled WGS sequence"/>
</dbReference>
<evidence type="ECO:0000256" key="3">
    <source>
        <dbReference type="ARBA" id="ARBA00061201"/>
    </source>
</evidence>
<comment type="caution">
    <text evidence="6">The sequence shown here is derived from an EMBL/GenBank/DDBJ whole genome shotgun (WGS) entry which is preliminary data.</text>
</comment>
<dbReference type="AlphaFoldDB" id="A0A5J5ESK7"/>
<gene>
    <name evidence="6" type="ORF">FN846DRAFT_94405</name>
</gene>
<accession>A0A5J5ESK7</accession>
<dbReference type="PANTHER" id="PTHR13410:SF9">
    <property type="entry name" value="PROTEIN PBDC1"/>
    <property type="match status" value="1"/>
</dbReference>
<keyword evidence="7" id="KW-1185">Reference proteome</keyword>